<dbReference type="InterPro" id="IPR036259">
    <property type="entry name" value="MFS_trans_sf"/>
</dbReference>
<reference evidence="5 6" key="1">
    <citation type="submission" date="2016-12" db="EMBL/GenBank/DDBJ databases">
        <title>Comparative genomics of Bartonella apis.</title>
        <authorList>
            <person name="Engel P."/>
        </authorList>
    </citation>
    <scope>NUCLEOTIDE SEQUENCE [LARGE SCALE GENOMIC DNA]</scope>
    <source>
        <strain evidence="5 6">PEB0149</strain>
    </source>
</reference>
<dbReference type="PANTHER" id="PTHR43596:SF1">
    <property type="entry name" value="ADP,ATP CARRIER PROTEIN"/>
    <property type="match status" value="1"/>
</dbReference>
<feature type="transmembrane region" description="Helical" evidence="4">
    <location>
        <begin position="113"/>
        <end position="137"/>
    </location>
</feature>
<evidence type="ECO:0000313" key="5">
    <source>
        <dbReference type="EMBL" id="OLY43802.1"/>
    </source>
</evidence>
<sequence length="430" mass="48410">MTNKLQHIFERLFALKAHETVAFLGGFFTLFLVFCSYFMLRPVRETFGIAGGVDHLSWLFTATFCAMFLVVPVFGFISQKIKKTNLFIYSTLFCSLIMLGFTLSLYYNSGSVWVGRAFFVWVSVYNLFVISLTWSFLAEVFTKEQAQRLFGPLSAGASLGGITGPLISAFMVEKVGYAGLLLISTALFLSTLFLWLFLVHWRSDFGRGKDLKQNMPGMIASEKEKSETYSGIWIGLKLIVKSPYLRQIAVYAIFTSAGTTFLYYAQARLVQATFSNPNEQTQFFSIMDTVVQTSSILIQMFVTARIAKKFGVTFLLVSLPVMMVILFGLLGIFYCFPILAIAMILRRVGEYALARPAREMLFSAVDENSRFSAKNAIDTFVYRGSDAFWGWVDTLIRNVVSPPVIMLLALVLSCIWAISGKKIGKRYDEL</sequence>
<keyword evidence="3 4" id="KW-0472">Membrane</keyword>
<feature type="transmembrane region" description="Helical" evidence="4">
    <location>
        <begin position="399"/>
        <end position="418"/>
    </location>
</feature>
<dbReference type="AlphaFoldDB" id="A0A1R0FA76"/>
<accession>A0A1R0FA76</accession>
<dbReference type="EMBL" id="LXYT01000001">
    <property type="protein sequence ID" value="OLY43802.1"/>
    <property type="molecule type" value="Genomic_DNA"/>
</dbReference>
<evidence type="ECO:0000256" key="1">
    <source>
        <dbReference type="ARBA" id="ARBA00022692"/>
    </source>
</evidence>
<dbReference type="PANTHER" id="PTHR43596">
    <property type="entry name" value="ADP,ATP CARRIER PROTEIN"/>
    <property type="match status" value="1"/>
</dbReference>
<dbReference type="Gene3D" id="1.20.1250.20">
    <property type="entry name" value="MFS general substrate transporter like domains"/>
    <property type="match status" value="1"/>
</dbReference>
<feature type="transmembrane region" description="Helical" evidence="4">
    <location>
        <begin position="55"/>
        <end position="74"/>
    </location>
</feature>
<evidence type="ECO:0000256" key="2">
    <source>
        <dbReference type="ARBA" id="ARBA00022989"/>
    </source>
</evidence>
<evidence type="ECO:0000256" key="4">
    <source>
        <dbReference type="SAM" id="Phobius"/>
    </source>
</evidence>
<feature type="transmembrane region" description="Helical" evidence="4">
    <location>
        <begin position="149"/>
        <end position="171"/>
    </location>
</feature>
<feature type="transmembrane region" description="Helical" evidence="4">
    <location>
        <begin position="283"/>
        <end position="302"/>
    </location>
</feature>
<comment type="caution">
    <text evidence="5">The sequence shown here is derived from an EMBL/GenBank/DDBJ whole genome shotgun (WGS) entry which is preliminary data.</text>
</comment>
<dbReference type="OrthoDB" id="199378at2"/>
<organism evidence="5 6">
    <name type="scientific">Bartonella apis</name>
    <dbReference type="NCBI Taxonomy" id="1686310"/>
    <lineage>
        <taxon>Bacteria</taxon>
        <taxon>Pseudomonadati</taxon>
        <taxon>Pseudomonadota</taxon>
        <taxon>Alphaproteobacteria</taxon>
        <taxon>Hyphomicrobiales</taxon>
        <taxon>Bartonellaceae</taxon>
        <taxon>Bartonella</taxon>
    </lineage>
</organism>
<dbReference type="Proteomes" id="UP000187344">
    <property type="component" value="Unassembled WGS sequence"/>
</dbReference>
<feature type="transmembrane region" description="Helical" evidence="4">
    <location>
        <begin position="177"/>
        <end position="199"/>
    </location>
</feature>
<evidence type="ECO:0000256" key="3">
    <source>
        <dbReference type="ARBA" id="ARBA00023136"/>
    </source>
</evidence>
<feature type="transmembrane region" description="Helical" evidence="4">
    <location>
        <begin position="21"/>
        <end position="40"/>
    </location>
</feature>
<keyword evidence="2 4" id="KW-1133">Transmembrane helix</keyword>
<protein>
    <submittedName>
        <fullName evidence="5">ATP:ADP antiporter, AAA family</fullName>
    </submittedName>
</protein>
<evidence type="ECO:0000313" key="6">
    <source>
        <dbReference type="Proteomes" id="UP000187344"/>
    </source>
</evidence>
<dbReference type="Pfam" id="PF07690">
    <property type="entry name" value="MFS_1"/>
    <property type="match status" value="1"/>
</dbReference>
<gene>
    <name evidence="5" type="ORF">PEB0149_012390</name>
</gene>
<dbReference type="GO" id="GO:0022857">
    <property type="term" value="F:transmembrane transporter activity"/>
    <property type="evidence" value="ECO:0007669"/>
    <property type="project" value="InterPro"/>
</dbReference>
<dbReference type="RefSeq" id="WP_075868968.1">
    <property type="nucleotide sequence ID" value="NZ_CALYQA010000004.1"/>
</dbReference>
<name>A0A1R0FA76_9HYPH</name>
<feature type="transmembrane region" description="Helical" evidence="4">
    <location>
        <begin position="244"/>
        <end position="263"/>
    </location>
</feature>
<dbReference type="SUPFAM" id="SSF103473">
    <property type="entry name" value="MFS general substrate transporter"/>
    <property type="match status" value="1"/>
</dbReference>
<proteinExistence type="predicted"/>
<feature type="transmembrane region" description="Helical" evidence="4">
    <location>
        <begin position="314"/>
        <end position="345"/>
    </location>
</feature>
<feature type="transmembrane region" description="Helical" evidence="4">
    <location>
        <begin position="86"/>
        <end position="107"/>
    </location>
</feature>
<keyword evidence="1 4" id="KW-0812">Transmembrane</keyword>
<keyword evidence="6" id="KW-1185">Reference proteome</keyword>
<dbReference type="InterPro" id="IPR011701">
    <property type="entry name" value="MFS"/>
</dbReference>